<evidence type="ECO:0000313" key="3">
    <source>
        <dbReference type="Proteomes" id="UP001314200"/>
    </source>
</evidence>
<evidence type="ECO:0008006" key="4">
    <source>
        <dbReference type="Google" id="ProtNLM"/>
    </source>
</evidence>
<organism evidence="2 3">
    <name type="scientific">Fructobacillus cardui</name>
    <dbReference type="NCBI Taxonomy" id="2893170"/>
    <lineage>
        <taxon>Bacteria</taxon>
        <taxon>Bacillati</taxon>
        <taxon>Bacillota</taxon>
        <taxon>Bacilli</taxon>
        <taxon>Lactobacillales</taxon>
        <taxon>Lactobacillaceae</taxon>
        <taxon>Fructobacillus</taxon>
    </lineage>
</organism>
<dbReference type="Proteomes" id="UP001314200">
    <property type="component" value="Unassembled WGS sequence"/>
</dbReference>
<keyword evidence="1" id="KW-0472">Membrane</keyword>
<evidence type="ECO:0000313" key="2">
    <source>
        <dbReference type="EMBL" id="CAK1253560.1"/>
    </source>
</evidence>
<dbReference type="EMBL" id="CAUZLY010000012">
    <property type="protein sequence ID" value="CAK1253560.1"/>
    <property type="molecule type" value="Genomic_DNA"/>
</dbReference>
<keyword evidence="3" id="KW-1185">Reference proteome</keyword>
<name>A0ABN9YYT6_9LACO</name>
<reference evidence="2 3" key="1">
    <citation type="submission" date="2023-10" db="EMBL/GenBank/DDBJ databases">
        <authorList>
            <person name="Botero Cardona J."/>
        </authorList>
    </citation>
    <scope>NUCLEOTIDE SEQUENCE [LARGE SCALE GENOMIC DNA]</scope>
    <source>
        <strain evidence="2 3">R-82641</strain>
    </source>
</reference>
<dbReference type="Pfam" id="PF16935">
    <property type="entry name" value="Hol_Tox"/>
    <property type="match status" value="1"/>
</dbReference>
<proteinExistence type="predicted"/>
<accession>A0ABN9YYT6</accession>
<comment type="caution">
    <text evidence="2">The sequence shown here is derived from an EMBL/GenBank/DDBJ whole genome shotgun (WGS) entry which is preliminary data.</text>
</comment>
<evidence type="ECO:0000256" key="1">
    <source>
        <dbReference type="SAM" id="Phobius"/>
    </source>
</evidence>
<feature type="transmembrane region" description="Helical" evidence="1">
    <location>
        <begin position="6"/>
        <end position="28"/>
    </location>
</feature>
<protein>
    <recommendedName>
        <fullName evidence="4">Holin</fullName>
    </recommendedName>
</protein>
<dbReference type="RefSeq" id="WP_288846438.1">
    <property type="nucleotide sequence ID" value="NZ_CAUZLJ010000006.1"/>
</dbReference>
<gene>
    <name evidence="2" type="ORF">R82641_BJNNKPBH_01428</name>
</gene>
<keyword evidence="1" id="KW-0812">Transmembrane</keyword>
<sequence>MSVVDVLTLLWAFGMFVLTLIGIVIDLIKLGQKNNHHNFGQLMVI</sequence>
<dbReference type="InterPro" id="IPR031616">
    <property type="entry name" value="BsrE-like"/>
</dbReference>
<keyword evidence="1" id="KW-1133">Transmembrane helix</keyword>